<proteinExistence type="predicted"/>
<keyword evidence="8" id="KW-0539">Nucleus</keyword>
<dbReference type="PROSITE" id="PS51476">
    <property type="entry name" value="PROTEASOME_BETA_2"/>
    <property type="match status" value="1"/>
</dbReference>
<evidence type="ECO:0000313" key="13">
    <source>
        <dbReference type="Proteomes" id="UP001146793"/>
    </source>
</evidence>
<feature type="region of interest" description="Disordered" evidence="9">
    <location>
        <begin position="760"/>
        <end position="779"/>
    </location>
</feature>
<dbReference type="Proteomes" id="UP001146793">
    <property type="component" value="Unassembled WGS sequence"/>
</dbReference>
<feature type="domain" description="Myb-like" evidence="10">
    <location>
        <begin position="192"/>
        <end position="232"/>
    </location>
</feature>
<feature type="compositionally biased region" description="Basic and acidic residues" evidence="9">
    <location>
        <begin position="623"/>
        <end position="636"/>
    </location>
</feature>
<dbReference type="InterPro" id="IPR009057">
    <property type="entry name" value="Homeodomain-like_sf"/>
</dbReference>
<dbReference type="GO" id="GO:0005839">
    <property type="term" value="C:proteasome core complex"/>
    <property type="evidence" value="ECO:0007669"/>
    <property type="project" value="InterPro"/>
</dbReference>
<evidence type="ECO:0000256" key="3">
    <source>
        <dbReference type="ARBA" id="ARBA00022737"/>
    </source>
</evidence>
<comment type="caution">
    <text evidence="12">The sequence shown here is derived from an EMBL/GenBank/DDBJ whole genome shotgun (WGS) entry which is preliminary data.</text>
</comment>
<keyword evidence="6" id="KW-0238">DNA-binding</keyword>
<feature type="compositionally biased region" description="Basic and acidic residues" evidence="9">
    <location>
        <begin position="765"/>
        <end position="779"/>
    </location>
</feature>
<evidence type="ECO:0000256" key="1">
    <source>
        <dbReference type="ARBA" id="ARBA00004123"/>
    </source>
</evidence>
<dbReference type="SUPFAM" id="SSF46689">
    <property type="entry name" value="Homeodomain-like"/>
    <property type="match status" value="2"/>
</dbReference>
<evidence type="ECO:0000256" key="2">
    <source>
        <dbReference type="ARBA" id="ARBA00022490"/>
    </source>
</evidence>
<feature type="compositionally biased region" description="Basic residues" evidence="9">
    <location>
        <begin position="568"/>
        <end position="622"/>
    </location>
</feature>
<feature type="compositionally biased region" description="Polar residues" evidence="9">
    <location>
        <begin position="446"/>
        <end position="462"/>
    </location>
</feature>
<dbReference type="Gene3D" id="3.60.20.10">
    <property type="entry name" value="Glutamine Phosphoribosylpyrophosphate, subunit 1, domain 1"/>
    <property type="match status" value="1"/>
</dbReference>
<dbReference type="GO" id="GO:0000978">
    <property type="term" value="F:RNA polymerase II cis-regulatory region sequence-specific DNA binding"/>
    <property type="evidence" value="ECO:0007669"/>
    <property type="project" value="TreeGrafter"/>
</dbReference>
<feature type="compositionally biased region" description="Low complexity" evidence="9">
    <location>
        <begin position="524"/>
        <end position="542"/>
    </location>
</feature>
<dbReference type="InterPro" id="IPR001005">
    <property type="entry name" value="SANT/Myb"/>
</dbReference>
<feature type="domain" description="HTH myb-type" evidence="11">
    <location>
        <begin position="233"/>
        <end position="288"/>
    </location>
</feature>
<dbReference type="CDD" id="cd03758">
    <property type="entry name" value="proteasome_beta_type_2"/>
    <property type="match status" value="1"/>
</dbReference>
<protein>
    <submittedName>
        <fullName evidence="12">Transcription repressor myb5</fullName>
    </submittedName>
</protein>
<keyword evidence="4" id="KW-0647">Proteasome</keyword>
<feature type="compositionally biased region" description="Polar residues" evidence="9">
    <location>
        <begin position="400"/>
        <end position="414"/>
    </location>
</feature>
<evidence type="ECO:0000256" key="4">
    <source>
        <dbReference type="ARBA" id="ARBA00022942"/>
    </source>
</evidence>
<reference evidence="12" key="1">
    <citation type="submission" date="2022-08" db="EMBL/GenBank/DDBJ databases">
        <title>Novel sulphate-reducing endosymbionts in the free-living metamonad Anaeramoeba.</title>
        <authorList>
            <person name="Jerlstrom-Hultqvist J."/>
            <person name="Cepicka I."/>
            <person name="Gallot-Lavallee L."/>
            <person name="Salas-Leiva D."/>
            <person name="Curtis B.A."/>
            <person name="Zahonova K."/>
            <person name="Pipaliya S."/>
            <person name="Dacks J."/>
            <person name="Roger A.J."/>
        </authorList>
    </citation>
    <scope>NUCLEOTIDE SEQUENCE</scope>
    <source>
        <strain evidence="12">Busselton2</strain>
    </source>
</reference>
<evidence type="ECO:0000256" key="8">
    <source>
        <dbReference type="ARBA" id="ARBA00023242"/>
    </source>
</evidence>
<keyword evidence="3" id="KW-0677">Repeat</keyword>
<feature type="compositionally biased region" description="Basic residues" evidence="9">
    <location>
        <begin position="352"/>
        <end position="382"/>
    </location>
</feature>
<dbReference type="CDD" id="cd00167">
    <property type="entry name" value="SANT"/>
    <property type="match status" value="3"/>
</dbReference>
<keyword evidence="2" id="KW-0963">Cytoplasm</keyword>
<accession>A0AAV8ABU7</accession>
<evidence type="ECO:0000256" key="5">
    <source>
        <dbReference type="ARBA" id="ARBA00023015"/>
    </source>
</evidence>
<feature type="domain" description="Myb-like" evidence="10">
    <location>
        <begin position="285"/>
        <end position="335"/>
    </location>
</feature>
<name>A0AAV8ABU7_9EUKA</name>
<dbReference type="EMBL" id="JANTQA010000008">
    <property type="protein sequence ID" value="KAJ3451756.1"/>
    <property type="molecule type" value="Genomic_DNA"/>
</dbReference>
<dbReference type="InterPro" id="IPR001353">
    <property type="entry name" value="Proteasome_sua/b"/>
</dbReference>
<organism evidence="12 13">
    <name type="scientific">Anaeramoeba flamelloides</name>
    <dbReference type="NCBI Taxonomy" id="1746091"/>
    <lineage>
        <taxon>Eukaryota</taxon>
        <taxon>Metamonada</taxon>
        <taxon>Anaeramoebidae</taxon>
        <taxon>Anaeramoeba</taxon>
    </lineage>
</organism>
<evidence type="ECO:0000259" key="11">
    <source>
        <dbReference type="PROSITE" id="PS51294"/>
    </source>
</evidence>
<feature type="domain" description="Myb-like" evidence="10">
    <location>
        <begin position="233"/>
        <end position="284"/>
    </location>
</feature>
<dbReference type="GO" id="GO:0042796">
    <property type="term" value="P:snRNA transcription by RNA polymerase III"/>
    <property type="evidence" value="ECO:0007669"/>
    <property type="project" value="TreeGrafter"/>
</dbReference>
<dbReference type="SMART" id="SM00717">
    <property type="entry name" value="SANT"/>
    <property type="match status" value="3"/>
</dbReference>
<dbReference type="Pfam" id="PF13921">
    <property type="entry name" value="Myb_DNA-bind_6"/>
    <property type="match status" value="1"/>
</dbReference>
<dbReference type="GO" id="GO:0005634">
    <property type="term" value="C:nucleus"/>
    <property type="evidence" value="ECO:0007669"/>
    <property type="project" value="UniProtKB-SubCell"/>
</dbReference>
<feature type="compositionally biased region" description="Basic residues" evidence="9">
    <location>
        <begin position="645"/>
        <end position="686"/>
    </location>
</feature>
<dbReference type="GO" id="GO:0010498">
    <property type="term" value="P:proteasomal protein catabolic process"/>
    <property type="evidence" value="ECO:0007669"/>
    <property type="project" value="InterPro"/>
</dbReference>
<dbReference type="InterPro" id="IPR051575">
    <property type="entry name" value="Myb-like_DNA-bd"/>
</dbReference>
<keyword evidence="7" id="KW-0804">Transcription</keyword>
<dbReference type="FunFam" id="1.10.10.60:FF:000010">
    <property type="entry name" value="Transcriptional activator Myb isoform A"/>
    <property type="match status" value="1"/>
</dbReference>
<dbReference type="PANTHER" id="PTHR46621:SF1">
    <property type="entry name" value="SNRNA-ACTIVATING PROTEIN COMPLEX SUBUNIT 4"/>
    <property type="match status" value="1"/>
</dbReference>
<feature type="region of interest" description="Disordered" evidence="9">
    <location>
        <begin position="342"/>
        <end position="428"/>
    </location>
</feature>
<dbReference type="Pfam" id="PF00227">
    <property type="entry name" value="Proteasome"/>
    <property type="match status" value="1"/>
</dbReference>
<feature type="region of interest" description="Disordered" evidence="9">
    <location>
        <begin position="444"/>
        <end position="484"/>
    </location>
</feature>
<dbReference type="InterPro" id="IPR023333">
    <property type="entry name" value="Proteasome_suB-type"/>
</dbReference>
<evidence type="ECO:0000259" key="10">
    <source>
        <dbReference type="PROSITE" id="PS50090"/>
    </source>
</evidence>
<dbReference type="InterPro" id="IPR017930">
    <property type="entry name" value="Myb_dom"/>
</dbReference>
<evidence type="ECO:0000256" key="7">
    <source>
        <dbReference type="ARBA" id="ARBA00023163"/>
    </source>
</evidence>
<dbReference type="AlphaFoldDB" id="A0AAV8ABU7"/>
<feature type="compositionally biased region" description="Basic residues" evidence="9">
    <location>
        <begin position="543"/>
        <end position="560"/>
    </location>
</feature>
<dbReference type="GO" id="GO:0019185">
    <property type="term" value="C:snRNA-activating protein complex"/>
    <property type="evidence" value="ECO:0007669"/>
    <property type="project" value="TreeGrafter"/>
</dbReference>
<dbReference type="SUPFAM" id="SSF56235">
    <property type="entry name" value="N-terminal nucleophile aminohydrolases (Ntn hydrolases)"/>
    <property type="match status" value="1"/>
</dbReference>
<dbReference type="InterPro" id="IPR016050">
    <property type="entry name" value="Proteasome_bsu_CS"/>
</dbReference>
<feature type="compositionally biased region" description="Basic and acidic residues" evidence="9">
    <location>
        <begin position="463"/>
        <end position="483"/>
    </location>
</feature>
<dbReference type="PROSITE" id="PS00854">
    <property type="entry name" value="PROTEASOME_BETA_1"/>
    <property type="match status" value="1"/>
</dbReference>
<dbReference type="GO" id="GO:0042795">
    <property type="term" value="P:snRNA transcription by RNA polymerase II"/>
    <property type="evidence" value="ECO:0007669"/>
    <property type="project" value="TreeGrafter"/>
</dbReference>
<feature type="compositionally biased region" description="Basic residues" evidence="9">
    <location>
        <begin position="389"/>
        <end position="399"/>
    </location>
</feature>
<keyword evidence="5" id="KW-0805">Transcription regulation</keyword>
<dbReference type="Gene3D" id="1.10.10.60">
    <property type="entry name" value="Homeodomain-like"/>
    <property type="match status" value="3"/>
</dbReference>
<dbReference type="PROSITE" id="PS51294">
    <property type="entry name" value="HTH_MYB"/>
    <property type="match status" value="2"/>
</dbReference>
<feature type="region of interest" description="Disordered" evidence="9">
    <location>
        <begin position="524"/>
        <end position="713"/>
    </location>
</feature>
<dbReference type="Pfam" id="PF00249">
    <property type="entry name" value="Myb_DNA-binding"/>
    <property type="match status" value="1"/>
</dbReference>
<comment type="subcellular location">
    <subcellularLocation>
        <location evidence="1">Nucleus</location>
    </subcellularLocation>
</comment>
<dbReference type="GO" id="GO:0001006">
    <property type="term" value="F:RNA polymerase III type 3 promoter sequence-specific DNA binding"/>
    <property type="evidence" value="ECO:0007669"/>
    <property type="project" value="TreeGrafter"/>
</dbReference>
<sequence length="1049" mass="121652">MDSLVGFVGKNYVLMAGDTNAGRSIMRLKDDFDKLVPIDSHKILAKSGEIGDGNQFCNLIIRNVSLYRIRNETELTTKSVAHYTRRQLATAIRKNPYSVNLLLGGYDKKDQKGSLYYLDYLGSSKKINYGAQGYAALFVGSILDRFWKEDLDFEDGLELMKKCLREVEKRLIIGTRCFLIKMINSDGISVVEKDDILARAVSKFKGKEWESIAQYFKDKDATQCLHRWQKVLNPDLKKGKWTDEEDTLLLKYVKEIGESKWSIVAQKIPQRTSKQCRERWKNQLDPSLNHGPWTKEEDEILIQKHKELGNKWSQIKRLLPGRSDNMIKNRWNSTLRKIANCTPNGLLESNKKRGRPVGSKTKKKKEKPKKKPRKRRNSKIIKKIVIPSSKKKQKSKQHLNKIQNPQIEEQITNSKKNENPLKINNNVKNKNQLLTRLTKLKELNQKDTTLNKKNAPSFNKTFPNKEKKENNESQENKENKENNTKILNHKYIELSSSSESMANLKYSLSSASFESLSLSLSSSSSFSSSSEASSSSSSSASSNKHKKTKPQLKKKKKPTRHSLELKNKSKNKEKRIHKHKHHHSKNRHKTRHKNKRRHKNQKKKYGKHKYNKHQKINAKNKNKKEVNKNLSVEKYHINQSSRNNPHTHHRSRSRSRSRSRTHYHSHPRSRTYLHSNSHHKKHKLKKNPNLSSKLNESHLQNPKNIKRSKLQQSDQIETKPLNQEFANQQPIAFEKKQIRNISNSNKIEIEKCKGKETNMINDNNGIKEDESIQNNSKEKETVNSIGKFLSKQKSLLNTPTRNNREDFFSNYSPFQSNNTPSQAMLYSPSSQFDSINSMNLDPQMEHFVDPKQSMVFSPQINRKREYLNDQENYDPNIINPNVENDYLYISNSYNLSNTPSKFNNLKYHNRSQIQIESETETESELHGEPQFPNFYASGFSPFKTPKTPKFTPKFKKKKTINRNVRSTLKNFTPKSLFSASPYSFGNKNHIFPTSGTLFQSPGYSINSPNTLIQNSPQIAFNSHNNNNLRPNATMLFNNISPNYSPKKQF</sequence>
<feature type="domain" description="HTH myb-type" evidence="11">
    <location>
        <begin position="289"/>
        <end position="339"/>
    </location>
</feature>
<evidence type="ECO:0000313" key="12">
    <source>
        <dbReference type="EMBL" id="KAJ3451756.1"/>
    </source>
</evidence>
<evidence type="ECO:0000256" key="9">
    <source>
        <dbReference type="SAM" id="MobiDB-lite"/>
    </source>
</evidence>
<gene>
    <name evidence="12" type="ORF">M0812_03510</name>
</gene>
<dbReference type="InterPro" id="IPR035206">
    <property type="entry name" value="Proteasome_beta2"/>
</dbReference>
<dbReference type="PANTHER" id="PTHR46621">
    <property type="entry name" value="SNRNA-ACTIVATING PROTEIN COMPLEX SUBUNIT 4"/>
    <property type="match status" value="1"/>
</dbReference>
<dbReference type="InterPro" id="IPR029055">
    <property type="entry name" value="Ntn_hydrolases_N"/>
</dbReference>
<dbReference type="PROSITE" id="PS50090">
    <property type="entry name" value="MYB_LIKE"/>
    <property type="match status" value="3"/>
</dbReference>
<evidence type="ECO:0000256" key="6">
    <source>
        <dbReference type="ARBA" id="ARBA00023125"/>
    </source>
</evidence>